<protein>
    <recommendedName>
        <fullName evidence="3">Subtilisin-like protease fibronectin type-III domain-containing protein</fullName>
    </recommendedName>
</protein>
<comment type="similarity">
    <text evidence="1">Belongs to the peptidase S8 family.</text>
</comment>
<dbReference type="InterPro" id="IPR045051">
    <property type="entry name" value="SBT"/>
</dbReference>
<evidence type="ECO:0000313" key="4">
    <source>
        <dbReference type="EMBL" id="KAF8653935.1"/>
    </source>
</evidence>
<gene>
    <name evidence="4" type="ORF">HU200_062073</name>
</gene>
<evidence type="ECO:0000256" key="1">
    <source>
        <dbReference type="ARBA" id="ARBA00011073"/>
    </source>
</evidence>
<feature type="domain" description="Subtilisin-like protease fibronectin type-III" evidence="3">
    <location>
        <begin position="207"/>
        <end position="261"/>
    </location>
</feature>
<dbReference type="GO" id="GO:0006508">
    <property type="term" value="P:proteolysis"/>
    <property type="evidence" value="ECO:0007669"/>
    <property type="project" value="InterPro"/>
</dbReference>
<dbReference type="Gene3D" id="3.40.50.200">
    <property type="entry name" value="Peptidase S8/S53 domain"/>
    <property type="match status" value="1"/>
</dbReference>
<dbReference type="AlphaFoldDB" id="A0A835A892"/>
<dbReference type="InterPro" id="IPR036852">
    <property type="entry name" value="Peptidase_S8/S53_dom_sf"/>
</dbReference>
<dbReference type="PANTHER" id="PTHR10795">
    <property type="entry name" value="PROPROTEIN CONVERTASE SUBTILISIN/KEXIN"/>
    <property type="match status" value="1"/>
</dbReference>
<dbReference type="GO" id="GO:0004252">
    <property type="term" value="F:serine-type endopeptidase activity"/>
    <property type="evidence" value="ECO:0007669"/>
    <property type="project" value="InterPro"/>
</dbReference>
<dbReference type="Proteomes" id="UP000636709">
    <property type="component" value="Unassembled WGS sequence"/>
</dbReference>
<evidence type="ECO:0000259" key="3">
    <source>
        <dbReference type="Pfam" id="PF17766"/>
    </source>
</evidence>
<sequence>MVEHAECGLVDWGDCLSIIDDIAYKSVVCRHLPPNMESLKRSWALGTMLISDETAGYTTVTYNYDGNHSKGATSQTMPRLWVHSSVRHINGRVAGYRCGGASQERPTRLVPSAIKFAIMTTADMLDNNDKPILNEQYDEATTFAMGASHINASRATDLGLVYALGASDTQPISMASLGEDALKIITCDNASICKEEWRSALWWAFIETYQATVMGSSMMDIRVSLDTLVFSDPGDKKAFNLTVMVNGTQAHVVEGRLIWVSYHTPGLEFSYRSCMSSRSGTESATISLHCTENQGFPCLLFQFNFTCDDQSDWWLVYGAQSDADKVAFLEELREVSTALGGTWCAELFTKEGSNFNLWKNSGTRPP</sequence>
<dbReference type="OrthoDB" id="206201at2759"/>
<evidence type="ECO:0000256" key="2">
    <source>
        <dbReference type="ARBA" id="ARBA00022729"/>
    </source>
</evidence>
<comment type="caution">
    <text evidence="4">The sequence shown here is derived from an EMBL/GenBank/DDBJ whole genome shotgun (WGS) entry which is preliminary data.</text>
</comment>
<dbReference type="EMBL" id="JACEFO010002617">
    <property type="protein sequence ID" value="KAF8653935.1"/>
    <property type="molecule type" value="Genomic_DNA"/>
</dbReference>
<organism evidence="4 5">
    <name type="scientific">Digitaria exilis</name>
    <dbReference type="NCBI Taxonomy" id="1010633"/>
    <lineage>
        <taxon>Eukaryota</taxon>
        <taxon>Viridiplantae</taxon>
        <taxon>Streptophyta</taxon>
        <taxon>Embryophyta</taxon>
        <taxon>Tracheophyta</taxon>
        <taxon>Spermatophyta</taxon>
        <taxon>Magnoliopsida</taxon>
        <taxon>Liliopsida</taxon>
        <taxon>Poales</taxon>
        <taxon>Poaceae</taxon>
        <taxon>PACMAD clade</taxon>
        <taxon>Panicoideae</taxon>
        <taxon>Panicodae</taxon>
        <taxon>Paniceae</taxon>
        <taxon>Anthephorinae</taxon>
        <taxon>Digitaria</taxon>
    </lineage>
</organism>
<accession>A0A835A892</accession>
<dbReference type="InterPro" id="IPR041469">
    <property type="entry name" value="Subtilisin-like_FN3"/>
</dbReference>
<reference evidence="4" key="1">
    <citation type="submission" date="2020-07" db="EMBL/GenBank/DDBJ databases">
        <title>Genome sequence and genetic diversity analysis of an under-domesticated orphan crop, white fonio (Digitaria exilis).</title>
        <authorList>
            <person name="Bennetzen J.L."/>
            <person name="Chen S."/>
            <person name="Ma X."/>
            <person name="Wang X."/>
            <person name="Yssel A.E.J."/>
            <person name="Chaluvadi S.R."/>
            <person name="Johnson M."/>
            <person name="Gangashetty P."/>
            <person name="Hamidou F."/>
            <person name="Sanogo M.D."/>
            <person name="Zwaenepoel A."/>
            <person name="Wallace J."/>
            <person name="Van De Peer Y."/>
            <person name="Van Deynze A."/>
        </authorList>
    </citation>
    <scope>NUCLEOTIDE SEQUENCE</scope>
    <source>
        <tissue evidence="4">Leaves</tissue>
    </source>
</reference>
<dbReference type="Pfam" id="PF17766">
    <property type="entry name" value="fn3_6"/>
    <property type="match status" value="1"/>
</dbReference>
<proteinExistence type="inferred from homology"/>
<dbReference type="Gene3D" id="2.60.40.2310">
    <property type="match status" value="1"/>
</dbReference>
<keyword evidence="2" id="KW-0732">Signal</keyword>
<keyword evidence="5" id="KW-1185">Reference proteome</keyword>
<evidence type="ECO:0000313" key="5">
    <source>
        <dbReference type="Proteomes" id="UP000636709"/>
    </source>
</evidence>
<name>A0A835A892_9POAL</name>